<comment type="function">
    <text evidence="7">Essential component of the PAM complex, a complex required for the translocation of transit peptide-containing proteins from the inner membrane into the mitochondrial matrix in an ATP-dependent manner.</text>
</comment>
<evidence type="ECO:0000256" key="6">
    <source>
        <dbReference type="ARBA" id="ARBA00023186"/>
    </source>
</evidence>
<dbReference type="Proteomes" id="UP000887540">
    <property type="component" value="Unplaced"/>
</dbReference>
<keyword evidence="6 7" id="KW-0143">Chaperone</keyword>
<evidence type="ECO:0000256" key="2">
    <source>
        <dbReference type="ARBA" id="ARBA00009054"/>
    </source>
</evidence>
<sequence>MATKLSNNILRFALSNHFNFAGKSYAQLTVCSSRLNTFHSRVNLCSSSDEGSGGIKYTLRDSQGKRVSSEVFLLSVKKSTEAELGKELSAEEFVPSKSAINALAAEYDLLLEESDDFKAKYIRALAETENVRKRGIKQVEDAKLFSIQGFCKDLLEIADTLDLALENSKSTEDTSTAFKNLYEGVSMTKNVLLNTFKKHGLVPVLPEGQKFDPNLHEAIFEVPQEQTKYQPGHVAHVLKIGYSLHDRPVRAAQVGVVKMS</sequence>
<dbReference type="Gene3D" id="3.90.20.20">
    <property type="match status" value="1"/>
</dbReference>
<keyword evidence="7" id="KW-0496">Mitochondrion</keyword>
<dbReference type="GO" id="GO:0042803">
    <property type="term" value="F:protein homodimerization activity"/>
    <property type="evidence" value="ECO:0007669"/>
    <property type="project" value="InterPro"/>
</dbReference>
<dbReference type="InterPro" id="IPR000740">
    <property type="entry name" value="GrpE"/>
</dbReference>
<reference evidence="10 11" key="1">
    <citation type="submission" date="2022-11" db="UniProtKB">
        <authorList>
            <consortium name="WormBaseParasite"/>
        </authorList>
    </citation>
    <scope>IDENTIFICATION</scope>
</reference>
<dbReference type="PANTHER" id="PTHR21237">
    <property type="entry name" value="GRPE PROTEIN"/>
    <property type="match status" value="1"/>
</dbReference>
<dbReference type="PROSITE" id="PS01071">
    <property type="entry name" value="GRPE"/>
    <property type="match status" value="1"/>
</dbReference>
<dbReference type="SUPFAM" id="SSF58014">
    <property type="entry name" value="Coiled-coil domain of nucleotide exchange factor GrpE"/>
    <property type="match status" value="1"/>
</dbReference>
<evidence type="ECO:0000313" key="9">
    <source>
        <dbReference type="Proteomes" id="UP000887540"/>
    </source>
</evidence>
<evidence type="ECO:0000256" key="5">
    <source>
        <dbReference type="ARBA" id="ARBA00023016"/>
    </source>
</evidence>
<dbReference type="AlphaFoldDB" id="A0A914DMN7"/>
<comment type="subunit">
    <text evidence="3">Homodimer.</text>
</comment>
<evidence type="ECO:0000256" key="8">
    <source>
        <dbReference type="RuleBase" id="RU004478"/>
    </source>
</evidence>
<dbReference type="GO" id="GO:0030150">
    <property type="term" value="P:protein import into mitochondrial matrix"/>
    <property type="evidence" value="ECO:0007669"/>
    <property type="project" value="TreeGrafter"/>
</dbReference>
<evidence type="ECO:0000256" key="1">
    <source>
        <dbReference type="ARBA" id="ARBA00004496"/>
    </source>
</evidence>
<organism evidence="9 10">
    <name type="scientific">Acrobeloides nanus</name>
    <dbReference type="NCBI Taxonomy" id="290746"/>
    <lineage>
        <taxon>Eukaryota</taxon>
        <taxon>Metazoa</taxon>
        <taxon>Ecdysozoa</taxon>
        <taxon>Nematoda</taxon>
        <taxon>Chromadorea</taxon>
        <taxon>Rhabditida</taxon>
        <taxon>Tylenchina</taxon>
        <taxon>Cephalobomorpha</taxon>
        <taxon>Cephaloboidea</taxon>
        <taxon>Cephalobidae</taxon>
        <taxon>Acrobeloides</taxon>
    </lineage>
</organism>
<dbReference type="FunFam" id="2.30.22.10:FF:000001">
    <property type="entry name" value="Protein GrpE"/>
    <property type="match status" value="1"/>
</dbReference>
<dbReference type="CDD" id="cd00446">
    <property type="entry name" value="GrpE"/>
    <property type="match status" value="1"/>
</dbReference>
<proteinExistence type="inferred from homology"/>
<dbReference type="Pfam" id="PF01025">
    <property type="entry name" value="GrpE"/>
    <property type="match status" value="1"/>
</dbReference>
<evidence type="ECO:0000313" key="10">
    <source>
        <dbReference type="WBParaSite" id="ACRNAN_scaffold3261.g30564.t1"/>
    </source>
</evidence>
<comment type="subcellular location">
    <subcellularLocation>
        <location evidence="1">Cytoplasm</location>
    </subcellularLocation>
    <subcellularLocation>
        <location evidence="7">Mitochondrion matrix</location>
    </subcellularLocation>
</comment>
<keyword evidence="4" id="KW-0963">Cytoplasm</keyword>
<dbReference type="PRINTS" id="PR00773">
    <property type="entry name" value="GRPEPROTEIN"/>
</dbReference>
<dbReference type="InterPro" id="IPR009012">
    <property type="entry name" value="GrpE_head"/>
</dbReference>
<name>A0A914DMN7_9BILA</name>
<keyword evidence="9" id="KW-1185">Reference proteome</keyword>
<dbReference type="WBParaSite" id="ACRNAN_scaffold3261.g30564.t1">
    <property type="protein sequence ID" value="ACRNAN_scaffold3261.g30564.t1"/>
    <property type="gene ID" value="ACRNAN_scaffold3261.g30564"/>
</dbReference>
<dbReference type="GO" id="GO:0001405">
    <property type="term" value="C:PAM complex, Tim23 associated import motor"/>
    <property type="evidence" value="ECO:0007669"/>
    <property type="project" value="TreeGrafter"/>
</dbReference>
<evidence type="ECO:0000313" key="11">
    <source>
        <dbReference type="WBParaSite" id="ACRNAN_scaffold7604.g11734.t1"/>
    </source>
</evidence>
<keyword evidence="5" id="KW-0346">Stress response</keyword>
<dbReference type="HAMAP" id="MF_01151">
    <property type="entry name" value="GrpE"/>
    <property type="match status" value="1"/>
</dbReference>
<evidence type="ECO:0000256" key="4">
    <source>
        <dbReference type="ARBA" id="ARBA00022490"/>
    </source>
</evidence>
<evidence type="ECO:0000256" key="3">
    <source>
        <dbReference type="ARBA" id="ARBA00011738"/>
    </source>
</evidence>
<dbReference type="GO" id="GO:0051082">
    <property type="term" value="F:unfolded protein binding"/>
    <property type="evidence" value="ECO:0007669"/>
    <property type="project" value="TreeGrafter"/>
</dbReference>
<dbReference type="WBParaSite" id="ACRNAN_scaffold7604.g11734.t1">
    <property type="protein sequence ID" value="ACRNAN_scaffold7604.g11734.t1"/>
    <property type="gene ID" value="ACRNAN_scaffold7604.g11734"/>
</dbReference>
<comment type="similarity">
    <text evidence="2 8">Belongs to the GrpE family.</text>
</comment>
<evidence type="ECO:0000256" key="7">
    <source>
        <dbReference type="RuleBase" id="RU000640"/>
    </source>
</evidence>
<dbReference type="SUPFAM" id="SSF51064">
    <property type="entry name" value="Head domain of nucleotide exchange factor GrpE"/>
    <property type="match status" value="1"/>
</dbReference>
<accession>A0A914DMN7</accession>
<dbReference type="InterPro" id="IPR013805">
    <property type="entry name" value="GrpE_CC"/>
</dbReference>
<dbReference type="Gene3D" id="2.30.22.10">
    <property type="entry name" value="Head domain of nucleotide exchange factor GrpE"/>
    <property type="match status" value="1"/>
</dbReference>
<dbReference type="PANTHER" id="PTHR21237:SF23">
    <property type="entry name" value="GRPE PROTEIN HOMOLOG, MITOCHONDRIAL"/>
    <property type="match status" value="1"/>
</dbReference>
<dbReference type="GO" id="GO:0000774">
    <property type="term" value="F:adenyl-nucleotide exchange factor activity"/>
    <property type="evidence" value="ECO:0007669"/>
    <property type="project" value="InterPro"/>
</dbReference>
<dbReference type="GO" id="GO:0006457">
    <property type="term" value="P:protein folding"/>
    <property type="evidence" value="ECO:0007669"/>
    <property type="project" value="InterPro"/>
</dbReference>
<dbReference type="GO" id="GO:0051087">
    <property type="term" value="F:protein-folding chaperone binding"/>
    <property type="evidence" value="ECO:0007669"/>
    <property type="project" value="InterPro"/>
</dbReference>
<protein>
    <recommendedName>
        <fullName evidence="7">GrpE protein homolog</fullName>
    </recommendedName>
</protein>